<dbReference type="GeneID" id="28378564"/>
<reference evidence="1 2" key="1">
    <citation type="submission" date="2016-03" db="EMBL/GenBank/DDBJ databases">
        <authorList>
            <person name="Montgomery M.T."/>
            <person name="Guerrero C.A."/>
            <person name="Mavrich T.N."/>
            <person name="Pope W.H."/>
            <person name="Garlena R.A."/>
            <person name="Russell D.A."/>
            <person name="Jacobs-Sera D."/>
            <person name="Hendrix R.W."/>
            <person name="Hatfull G.F."/>
        </authorList>
    </citation>
    <scope>NUCLEOTIDE SEQUENCE [LARGE SCALE GENOMIC DNA]</scope>
</reference>
<name>A0A160DEJ7_9CAUD</name>
<gene>
    <name evidence="1" type="primary">105</name>
    <name evidence="1" type="ORF">PBI_SMOOTHIE_105</name>
</gene>
<evidence type="ECO:0000313" key="2">
    <source>
        <dbReference type="Proteomes" id="UP000201458"/>
    </source>
</evidence>
<sequence length="178" mass="20002">MKNTNDTYAIAVSVLTKASMLDSRITLPAGKEEREFKYQAWASVFTHAGGMWLTESLAAVDNHYRDGKFAMMPADVVGYVHALPMDSSPERLRQWILEQGRHPYAQNVQTMSGLEFNQSGDPEQAKAEYQQWLAENIEELTFRIFGRWSEGVAKIKGQPVRSSMLDPYGLAGVLKVEA</sequence>
<dbReference type="RefSeq" id="YP_009269218.1">
    <property type="nucleotide sequence ID" value="NC_030696.1"/>
</dbReference>
<keyword evidence="2" id="KW-1185">Reference proteome</keyword>
<dbReference type="Proteomes" id="UP000201458">
    <property type="component" value="Segment"/>
</dbReference>
<evidence type="ECO:0000313" key="1">
    <source>
        <dbReference type="EMBL" id="ANA86261.1"/>
    </source>
</evidence>
<proteinExistence type="predicted"/>
<accession>A0A160DEJ7</accession>
<dbReference type="EMBL" id="KU998244">
    <property type="protein sequence ID" value="ANA86261.1"/>
    <property type="molecule type" value="Genomic_DNA"/>
</dbReference>
<organism evidence="1 2">
    <name type="scientific">Gordonia phage Smoothie</name>
    <dbReference type="NCBI Taxonomy" id="1838078"/>
    <lineage>
        <taxon>Viruses</taxon>
        <taxon>Duplodnaviria</taxon>
        <taxon>Heunggongvirae</taxon>
        <taxon>Uroviricota</taxon>
        <taxon>Caudoviricetes</taxon>
        <taxon>Smoothievirus</taxon>
        <taxon>Smoothievirus smoothie</taxon>
    </lineage>
</organism>
<dbReference type="KEGG" id="vg:28378564"/>
<protein>
    <submittedName>
        <fullName evidence="1">Uncharacterized protein</fullName>
    </submittedName>
</protein>